<keyword evidence="3" id="KW-1185">Reference proteome</keyword>
<dbReference type="RefSeq" id="WP_044185374.1">
    <property type="nucleotide sequence ID" value="NZ_JMCB01000003.1"/>
</dbReference>
<dbReference type="AlphaFoldDB" id="A0A085WRQ9"/>
<gene>
    <name evidence="2" type="ORF">DB31_5414</name>
</gene>
<evidence type="ECO:0000313" key="3">
    <source>
        <dbReference type="Proteomes" id="UP000028725"/>
    </source>
</evidence>
<feature type="region of interest" description="Disordered" evidence="1">
    <location>
        <begin position="1"/>
        <end position="34"/>
    </location>
</feature>
<evidence type="ECO:0000313" key="2">
    <source>
        <dbReference type="EMBL" id="KFE70372.1"/>
    </source>
</evidence>
<evidence type="ECO:0000256" key="1">
    <source>
        <dbReference type="SAM" id="MobiDB-lite"/>
    </source>
</evidence>
<sequence length="255" mass="29157">MKDKDKDEAPTVIDLSDRRQTPKELPAFAPPEPDPEHLRLREEFWATMSPLAEGLQEVQGTLLGLLIQLALPELDRLPLRTIREDLRGVQGMPEELLQAYEAGLGSYPARLREAEWMKEHAYPLAHDYFRYGVQDSQPKDMGVLVERRVYLLVDGRMVLVHVSGIWKQQSSSAWDTLTTPISAEFIEPVQAVHHFPFNQFVWQLRDLLWDESLAVREPEPELAKRRARFLAVVGKLSGATAEYIERIRRAGVTPA</sequence>
<accession>A0A085WRQ9</accession>
<feature type="compositionally biased region" description="Basic and acidic residues" evidence="1">
    <location>
        <begin position="1"/>
        <end position="22"/>
    </location>
</feature>
<name>A0A085WRQ9_9BACT</name>
<dbReference type="EMBL" id="JMCB01000003">
    <property type="protein sequence ID" value="KFE70372.1"/>
    <property type="molecule type" value="Genomic_DNA"/>
</dbReference>
<dbReference type="STRING" id="394096.DB31_5414"/>
<comment type="caution">
    <text evidence="2">The sequence shown here is derived from an EMBL/GenBank/DDBJ whole genome shotgun (WGS) entry which is preliminary data.</text>
</comment>
<dbReference type="Proteomes" id="UP000028725">
    <property type="component" value="Unassembled WGS sequence"/>
</dbReference>
<dbReference type="OrthoDB" id="5521870at2"/>
<proteinExistence type="predicted"/>
<reference evidence="2 3" key="1">
    <citation type="submission" date="2014-04" db="EMBL/GenBank/DDBJ databases">
        <title>Genome assembly of Hyalangium minutum DSM 14724.</title>
        <authorList>
            <person name="Sharma G."/>
            <person name="Subramanian S."/>
        </authorList>
    </citation>
    <scope>NUCLEOTIDE SEQUENCE [LARGE SCALE GENOMIC DNA]</scope>
    <source>
        <strain evidence="2 3">DSM 14724</strain>
    </source>
</reference>
<organism evidence="2 3">
    <name type="scientific">Hyalangium minutum</name>
    <dbReference type="NCBI Taxonomy" id="394096"/>
    <lineage>
        <taxon>Bacteria</taxon>
        <taxon>Pseudomonadati</taxon>
        <taxon>Myxococcota</taxon>
        <taxon>Myxococcia</taxon>
        <taxon>Myxococcales</taxon>
        <taxon>Cystobacterineae</taxon>
        <taxon>Archangiaceae</taxon>
        <taxon>Hyalangium</taxon>
    </lineage>
</organism>
<protein>
    <submittedName>
        <fullName evidence="2">Uncharacterized protein</fullName>
    </submittedName>
</protein>